<keyword evidence="4" id="KW-1185">Reference proteome</keyword>
<feature type="compositionally biased region" description="Basic and acidic residues" evidence="1">
    <location>
        <begin position="375"/>
        <end position="385"/>
    </location>
</feature>
<reference evidence="3" key="1">
    <citation type="submission" date="2021-01" db="EMBL/GenBank/DDBJ databases">
        <authorList>
            <person name="Bezrukov I."/>
        </authorList>
    </citation>
    <scope>NUCLEOTIDE SEQUENCE</scope>
</reference>
<gene>
    <name evidence="3" type="ORF">AARE701A_LOCUS17213</name>
</gene>
<keyword evidence="2" id="KW-0812">Transmembrane</keyword>
<feature type="compositionally biased region" description="Basic and acidic residues" evidence="1">
    <location>
        <begin position="222"/>
        <end position="231"/>
    </location>
</feature>
<feature type="compositionally biased region" description="Basic and acidic residues" evidence="1">
    <location>
        <begin position="291"/>
        <end position="305"/>
    </location>
</feature>
<keyword evidence="2" id="KW-1133">Transmembrane helix</keyword>
<keyword evidence="2" id="KW-0472">Membrane</keyword>
<evidence type="ECO:0000313" key="3">
    <source>
        <dbReference type="EMBL" id="CAE6144314.1"/>
    </source>
</evidence>
<dbReference type="EMBL" id="LR999456">
    <property type="protein sequence ID" value="CAE6144314.1"/>
    <property type="molecule type" value="Genomic_DNA"/>
</dbReference>
<dbReference type="Proteomes" id="UP000682877">
    <property type="component" value="Chromosome 6"/>
</dbReference>
<feature type="region of interest" description="Disordered" evidence="1">
    <location>
        <begin position="344"/>
        <end position="385"/>
    </location>
</feature>
<dbReference type="PANTHER" id="PTHR34680:SF3">
    <property type="entry name" value="EXPRESSED PROTEIN"/>
    <property type="match status" value="1"/>
</dbReference>
<feature type="region of interest" description="Disordered" evidence="1">
    <location>
        <begin position="207"/>
        <end position="267"/>
    </location>
</feature>
<accession>A0A8S2ASJ4</accession>
<name>A0A8S2ASJ4_ARAAE</name>
<evidence type="ECO:0000256" key="1">
    <source>
        <dbReference type="SAM" id="MobiDB-lite"/>
    </source>
</evidence>
<feature type="region of interest" description="Disordered" evidence="1">
    <location>
        <begin position="283"/>
        <end position="328"/>
    </location>
</feature>
<evidence type="ECO:0000256" key="2">
    <source>
        <dbReference type="SAM" id="Phobius"/>
    </source>
</evidence>
<organism evidence="3 4">
    <name type="scientific">Arabidopsis arenosa</name>
    <name type="common">Sand rock-cress</name>
    <name type="synonym">Cardaminopsis arenosa</name>
    <dbReference type="NCBI Taxonomy" id="38785"/>
    <lineage>
        <taxon>Eukaryota</taxon>
        <taxon>Viridiplantae</taxon>
        <taxon>Streptophyta</taxon>
        <taxon>Embryophyta</taxon>
        <taxon>Tracheophyta</taxon>
        <taxon>Spermatophyta</taxon>
        <taxon>Magnoliopsida</taxon>
        <taxon>eudicotyledons</taxon>
        <taxon>Gunneridae</taxon>
        <taxon>Pentapetalae</taxon>
        <taxon>rosids</taxon>
        <taxon>malvids</taxon>
        <taxon>Brassicales</taxon>
        <taxon>Brassicaceae</taxon>
        <taxon>Camelineae</taxon>
        <taxon>Arabidopsis</taxon>
    </lineage>
</organism>
<sequence>MGFSYAGAGVIIVGVILNDFIRVVRSFLDIRRLLGVYTSASSGSTIAGINKIPMDDMLPATKFEEMSRVNPPESCRICQDEFDGGDDVRIRKNTQLSSVLLATAGCGGERPETYVCHLNQSPWDVIPVSSSGDCELTNLLDSSWFLPLSSSSSSSPPLIRKFNGEEDSFNGNVSLGDCNGAAQSSMRSNHSLVSVEKLNLNAAEDKYDISPEVEDPMDQSDSYDKKSEAREPNSPVKTSGDDEKVAVTIPAPPKRGRPRGSGKKASAPALKNPYEFYYYSGFGPRWGRKRGGSDDEKMVISENKKSRSSTSSSSDEEGHKTAAFGGGSVSFDEFDFVEEDYNDVMEQDQESDHGRKKNKEKMIMMKKTMKRARKPVKERSLKSLM</sequence>
<dbReference type="AlphaFoldDB" id="A0A8S2ASJ4"/>
<proteinExistence type="predicted"/>
<dbReference type="PANTHER" id="PTHR34680">
    <property type="entry name" value="EXPRESSED PROTEIN"/>
    <property type="match status" value="1"/>
</dbReference>
<feature type="transmembrane region" description="Helical" evidence="2">
    <location>
        <begin position="6"/>
        <end position="24"/>
    </location>
</feature>
<protein>
    <submittedName>
        <fullName evidence="3">Uncharacterized protein</fullName>
    </submittedName>
</protein>
<evidence type="ECO:0000313" key="4">
    <source>
        <dbReference type="Proteomes" id="UP000682877"/>
    </source>
</evidence>